<name>X1M5V3_9ZZZZ</name>
<evidence type="ECO:0000256" key="1">
    <source>
        <dbReference type="ARBA" id="ARBA00010923"/>
    </source>
</evidence>
<dbReference type="PANTHER" id="PTHR30408">
    <property type="entry name" value="TYPE-1 RESTRICTION ENZYME ECOKI SPECIFICITY PROTEIN"/>
    <property type="match status" value="1"/>
</dbReference>
<accession>X1M5V3</accession>
<dbReference type="PANTHER" id="PTHR30408:SF12">
    <property type="entry name" value="TYPE I RESTRICTION ENZYME MJAVIII SPECIFICITY SUBUNIT"/>
    <property type="match status" value="1"/>
</dbReference>
<dbReference type="Pfam" id="PF01420">
    <property type="entry name" value="Methylase_S"/>
    <property type="match status" value="1"/>
</dbReference>
<keyword evidence="3" id="KW-0238">DNA-binding</keyword>
<organism evidence="5">
    <name type="scientific">marine sediment metagenome</name>
    <dbReference type="NCBI Taxonomy" id="412755"/>
    <lineage>
        <taxon>unclassified sequences</taxon>
        <taxon>metagenomes</taxon>
        <taxon>ecological metagenomes</taxon>
    </lineage>
</organism>
<keyword evidence="2" id="KW-0680">Restriction system</keyword>
<evidence type="ECO:0000259" key="4">
    <source>
        <dbReference type="Pfam" id="PF01420"/>
    </source>
</evidence>
<dbReference type="SUPFAM" id="SSF116734">
    <property type="entry name" value="DNA methylase specificity domain"/>
    <property type="match status" value="1"/>
</dbReference>
<dbReference type="InterPro" id="IPR000055">
    <property type="entry name" value="Restrct_endonuc_typeI_TRD"/>
</dbReference>
<protein>
    <recommendedName>
        <fullName evidence="4">Type I restriction modification DNA specificity domain-containing protein</fullName>
    </recommendedName>
</protein>
<gene>
    <name evidence="5" type="ORF">S06H3_24676</name>
</gene>
<dbReference type="GO" id="GO:0003677">
    <property type="term" value="F:DNA binding"/>
    <property type="evidence" value="ECO:0007669"/>
    <property type="project" value="UniProtKB-KW"/>
</dbReference>
<dbReference type="EMBL" id="BARV01013838">
    <property type="protein sequence ID" value="GAI26723.1"/>
    <property type="molecule type" value="Genomic_DNA"/>
</dbReference>
<proteinExistence type="inferred from homology"/>
<dbReference type="InterPro" id="IPR044946">
    <property type="entry name" value="Restrct_endonuc_typeI_TRD_sf"/>
</dbReference>
<comment type="caution">
    <text evidence="5">The sequence shown here is derived from an EMBL/GenBank/DDBJ whole genome shotgun (WGS) entry which is preliminary data.</text>
</comment>
<feature type="domain" description="Type I restriction modification DNA specificity" evidence="4">
    <location>
        <begin position="1"/>
        <end position="76"/>
    </location>
</feature>
<dbReference type="AlphaFoldDB" id="X1M5V3"/>
<dbReference type="Gene3D" id="3.90.220.20">
    <property type="entry name" value="DNA methylase specificity domains"/>
    <property type="match status" value="1"/>
</dbReference>
<dbReference type="InterPro" id="IPR052021">
    <property type="entry name" value="Type-I_RS_S_subunit"/>
</dbReference>
<dbReference type="GO" id="GO:0009307">
    <property type="term" value="P:DNA restriction-modification system"/>
    <property type="evidence" value="ECO:0007669"/>
    <property type="project" value="UniProtKB-KW"/>
</dbReference>
<sequence length="79" mass="8957">MEEWKTKKIQEFAKTTSGGTPSRKNKAYYNGSNLWVKSGELNDNYITDTKEKITDEAIKKSSAKLFPKETILMAMYGAT</sequence>
<comment type="similarity">
    <text evidence="1">Belongs to the type-I restriction system S methylase family.</text>
</comment>
<feature type="non-terminal residue" evidence="5">
    <location>
        <position position="79"/>
    </location>
</feature>
<evidence type="ECO:0000256" key="2">
    <source>
        <dbReference type="ARBA" id="ARBA00022747"/>
    </source>
</evidence>
<reference evidence="5" key="1">
    <citation type="journal article" date="2014" name="Front. Microbiol.">
        <title>High frequency of phylogenetically diverse reductive dehalogenase-homologous genes in deep subseafloor sedimentary metagenomes.</title>
        <authorList>
            <person name="Kawai M."/>
            <person name="Futagami T."/>
            <person name="Toyoda A."/>
            <person name="Takaki Y."/>
            <person name="Nishi S."/>
            <person name="Hori S."/>
            <person name="Arai W."/>
            <person name="Tsubouchi T."/>
            <person name="Morono Y."/>
            <person name="Uchiyama I."/>
            <person name="Ito T."/>
            <person name="Fujiyama A."/>
            <person name="Inagaki F."/>
            <person name="Takami H."/>
        </authorList>
    </citation>
    <scope>NUCLEOTIDE SEQUENCE</scope>
    <source>
        <strain evidence="5">Expedition CK06-06</strain>
    </source>
</reference>
<evidence type="ECO:0000313" key="5">
    <source>
        <dbReference type="EMBL" id="GAI26723.1"/>
    </source>
</evidence>
<evidence type="ECO:0000256" key="3">
    <source>
        <dbReference type="ARBA" id="ARBA00023125"/>
    </source>
</evidence>